<dbReference type="EMBL" id="HBUF01193068">
    <property type="protein sequence ID" value="CAG6658996.1"/>
    <property type="molecule type" value="Transcribed_RNA"/>
</dbReference>
<dbReference type="EMBL" id="HBUF01372213">
    <property type="protein sequence ID" value="CAG6726724.1"/>
    <property type="molecule type" value="Transcribed_RNA"/>
</dbReference>
<feature type="signal peptide" evidence="1">
    <location>
        <begin position="1"/>
        <end position="19"/>
    </location>
</feature>
<dbReference type="EMBL" id="HBUF01028034">
    <property type="protein sequence ID" value="CAG6613584.1"/>
    <property type="molecule type" value="Transcribed_RNA"/>
</dbReference>
<dbReference type="EMBL" id="HBUF01028035">
    <property type="protein sequence ID" value="CAG6613585.1"/>
    <property type="molecule type" value="Transcribed_RNA"/>
</dbReference>
<dbReference type="InterPro" id="IPR005055">
    <property type="entry name" value="A10/PebIII"/>
</dbReference>
<dbReference type="Gene3D" id="1.10.2080.10">
    <property type="entry name" value="Insect odorant-binding protein A10/Ejaculatory bulb-specific protein 3"/>
    <property type="match status" value="1"/>
</dbReference>
<evidence type="ECO:0000256" key="1">
    <source>
        <dbReference type="SAM" id="SignalP"/>
    </source>
</evidence>
<dbReference type="PANTHER" id="PTHR11257">
    <property type="entry name" value="CHEMOSENSORY PROTEIN-RELATED"/>
    <property type="match status" value="1"/>
</dbReference>
<sequence>MFFSMVALVLGCSLAIVLGTNVATTPSAKTQQASAAPASDEKNPGGSVLDKLPIMDLLRNPKVRDGYTGCLLEKGPCTPDAAEVKGIMPEALTTGCAKCTATQKAVFEKLILHYNKKQPEIFKEVTAKYDPKGEFSKNHLAKLKKSVKKD</sequence>
<feature type="chain" id="PRO_5036261700" evidence="1">
    <location>
        <begin position="20"/>
        <end position="150"/>
    </location>
</feature>
<dbReference type="EMBL" id="HBUF01028036">
    <property type="protein sequence ID" value="CAG6613586.1"/>
    <property type="molecule type" value="Transcribed_RNA"/>
</dbReference>
<dbReference type="EMBL" id="HBUF01193066">
    <property type="protein sequence ID" value="CAG6658994.1"/>
    <property type="molecule type" value="Transcribed_RNA"/>
</dbReference>
<proteinExistence type="predicted"/>
<accession>A0A8D8PTL4</accession>
<evidence type="ECO:0000313" key="2">
    <source>
        <dbReference type="EMBL" id="CAG6613585.1"/>
    </source>
</evidence>
<dbReference type="EMBL" id="HBUF01372215">
    <property type="protein sequence ID" value="CAG6726726.1"/>
    <property type="molecule type" value="Transcribed_RNA"/>
</dbReference>
<name>A0A8D8PTL4_9HEMI</name>
<reference evidence="2" key="1">
    <citation type="submission" date="2021-05" db="EMBL/GenBank/DDBJ databases">
        <authorList>
            <person name="Alioto T."/>
            <person name="Alioto T."/>
            <person name="Gomez Garrido J."/>
        </authorList>
    </citation>
    <scope>NUCLEOTIDE SEQUENCE</scope>
</reference>
<dbReference type="EMBL" id="HBUF01372212">
    <property type="protein sequence ID" value="CAG6726723.1"/>
    <property type="molecule type" value="Transcribed_RNA"/>
</dbReference>
<dbReference type="PANTHER" id="PTHR11257:SF13">
    <property type="entry name" value="GEO07322P1"/>
    <property type="match status" value="1"/>
</dbReference>
<dbReference type="EMBL" id="HBUF01372216">
    <property type="protein sequence ID" value="CAG6726727.1"/>
    <property type="molecule type" value="Transcribed_RNA"/>
</dbReference>
<dbReference type="AlphaFoldDB" id="A0A8D8PTL4"/>
<dbReference type="EMBL" id="HBUF01524512">
    <property type="protein sequence ID" value="CAG6749843.1"/>
    <property type="molecule type" value="Transcribed_RNA"/>
</dbReference>
<dbReference type="Pfam" id="PF03392">
    <property type="entry name" value="OS-D"/>
    <property type="match status" value="1"/>
</dbReference>
<protein>
    <submittedName>
        <fullName evidence="2">Ejaculatory bulb-specific protein 3</fullName>
    </submittedName>
</protein>
<keyword evidence="1" id="KW-0732">Signal</keyword>
<dbReference type="EMBL" id="HBUF01524513">
    <property type="protein sequence ID" value="CAG6749844.1"/>
    <property type="molecule type" value="Transcribed_RNA"/>
</dbReference>
<organism evidence="2">
    <name type="scientific">Cacopsylla melanoneura</name>
    <dbReference type="NCBI Taxonomy" id="428564"/>
    <lineage>
        <taxon>Eukaryota</taxon>
        <taxon>Metazoa</taxon>
        <taxon>Ecdysozoa</taxon>
        <taxon>Arthropoda</taxon>
        <taxon>Hexapoda</taxon>
        <taxon>Insecta</taxon>
        <taxon>Pterygota</taxon>
        <taxon>Neoptera</taxon>
        <taxon>Paraneoptera</taxon>
        <taxon>Hemiptera</taxon>
        <taxon>Sternorrhyncha</taxon>
        <taxon>Psylloidea</taxon>
        <taxon>Psyllidae</taxon>
        <taxon>Psyllinae</taxon>
        <taxon>Cacopsylla</taxon>
    </lineage>
</organism>
<dbReference type="EMBL" id="HBUF01193067">
    <property type="protein sequence ID" value="CAG6658995.1"/>
    <property type="molecule type" value="Transcribed_RNA"/>
</dbReference>
<dbReference type="SUPFAM" id="SSF100910">
    <property type="entry name" value="Chemosensory protein Csp2"/>
    <property type="match status" value="1"/>
</dbReference>
<dbReference type="InterPro" id="IPR036682">
    <property type="entry name" value="OS_D_A10/PebIII_sf"/>
</dbReference>
<dbReference type="EMBL" id="HBUF01524514">
    <property type="protein sequence ID" value="CAG6749845.1"/>
    <property type="molecule type" value="Transcribed_RNA"/>
</dbReference>
<dbReference type="EMBL" id="HBUF01372214">
    <property type="protein sequence ID" value="CAG6726725.1"/>
    <property type="molecule type" value="Transcribed_RNA"/>
</dbReference>